<reference evidence="4" key="1">
    <citation type="journal article" date="2023" name="Comput. Struct. Biotechnol. J.">
        <title>Discovery of a novel marine Bacteroidetes with a rich repertoire of carbohydrate-active enzymes.</title>
        <authorList>
            <person name="Chen B."/>
            <person name="Liu G."/>
            <person name="Chen Q."/>
            <person name="Wang H."/>
            <person name="Liu L."/>
            <person name="Tang K."/>
        </authorList>
    </citation>
    <scope>NUCLEOTIDE SEQUENCE</scope>
    <source>
        <strain evidence="4">TK19036</strain>
    </source>
</reference>
<dbReference type="PANTHER" id="PTHR43397:SF1">
    <property type="entry name" value="ERGOTHIONEINE BIOSYNTHESIS PROTEIN 1"/>
    <property type="match status" value="1"/>
</dbReference>
<evidence type="ECO:0000259" key="3">
    <source>
        <dbReference type="Pfam" id="PF10017"/>
    </source>
</evidence>
<accession>A0AA49JIE7</accession>
<protein>
    <submittedName>
        <fullName evidence="4">L-histidine N(Alpha)-methyltransferase</fullName>
    </submittedName>
</protein>
<evidence type="ECO:0000313" key="4">
    <source>
        <dbReference type="EMBL" id="WKN34677.1"/>
    </source>
</evidence>
<dbReference type="Gene3D" id="3.40.50.150">
    <property type="entry name" value="Vaccinia Virus protein VP39"/>
    <property type="match status" value="1"/>
</dbReference>
<feature type="domain" description="Histidine-specific methyltransferase SAM-dependent" evidence="3">
    <location>
        <begin position="33"/>
        <end position="344"/>
    </location>
</feature>
<evidence type="ECO:0000256" key="1">
    <source>
        <dbReference type="ARBA" id="ARBA00022603"/>
    </source>
</evidence>
<dbReference type="PIRSF" id="PIRSF018005">
    <property type="entry name" value="UCP018005"/>
    <property type="match status" value="1"/>
</dbReference>
<dbReference type="GO" id="GO:0008168">
    <property type="term" value="F:methyltransferase activity"/>
    <property type="evidence" value="ECO:0007669"/>
    <property type="project" value="UniProtKB-KW"/>
</dbReference>
<keyword evidence="1" id="KW-0489">Methyltransferase</keyword>
<dbReference type="InterPro" id="IPR029063">
    <property type="entry name" value="SAM-dependent_MTases_sf"/>
</dbReference>
<dbReference type="InterPro" id="IPR017804">
    <property type="entry name" value="MeTrfase_EgtD-like"/>
</dbReference>
<name>A0AA49JIE7_9BACT</name>
<reference evidence="4" key="2">
    <citation type="journal article" date="2024" name="Antonie Van Leeuwenhoek">
        <title>Roseihalotalea indica gen. nov., sp. nov., a halophilic Bacteroidetes from mesopelagic Southwest Indian Ocean with higher carbohydrate metabolic potential.</title>
        <authorList>
            <person name="Chen B."/>
            <person name="Zhang M."/>
            <person name="Lin D."/>
            <person name="Ye J."/>
            <person name="Tang K."/>
        </authorList>
    </citation>
    <scope>NUCLEOTIDE SEQUENCE</scope>
    <source>
        <strain evidence="4">TK19036</strain>
    </source>
</reference>
<dbReference type="SUPFAM" id="SSF53335">
    <property type="entry name" value="S-adenosyl-L-methionine-dependent methyltransferases"/>
    <property type="match status" value="1"/>
</dbReference>
<dbReference type="EMBL" id="CP120682">
    <property type="protein sequence ID" value="WKN34677.1"/>
    <property type="molecule type" value="Genomic_DNA"/>
</dbReference>
<evidence type="ECO:0000256" key="2">
    <source>
        <dbReference type="ARBA" id="ARBA00022679"/>
    </source>
</evidence>
<dbReference type="InterPro" id="IPR019257">
    <property type="entry name" value="MeTrfase_dom"/>
</dbReference>
<organism evidence="4">
    <name type="scientific">Roseihalotalea indica</name>
    <dbReference type="NCBI Taxonomy" id="2867963"/>
    <lineage>
        <taxon>Bacteria</taxon>
        <taxon>Pseudomonadati</taxon>
        <taxon>Bacteroidota</taxon>
        <taxon>Cytophagia</taxon>
        <taxon>Cytophagales</taxon>
        <taxon>Catalimonadaceae</taxon>
        <taxon>Roseihalotalea</taxon>
    </lineage>
</organism>
<proteinExistence type="predicted"/>
<gene>
    <name evidence="4" type="ORF">K4G66_20090</name>
</gene>
<dbReference type="PANTHER" id="PTHR43397">
    <property type="entry name" value="ERGOTHIONEINE BIOSYNTHESIS PROTEIN 1"/>
    <property type="match status" value="1"/>
</dbReference>
<sequence>MAQRTNREEKTTAILNGSGLQVTVTQKSNNPEFAADVYAGLTAKEKYLPSKYLYNKQGDAIFQQIMAMEEYYPTRAEYEIFETHGQRMLDYFAEGEIPFRLIEFGAGDGTKTKVLLRQFLRKNAQFSYLPIDISANIVEKLTADLKENMPDLTVKGICDDYFRAIEQLRQPSNGQRVRNVVLFLGANIGNFSHSESIEFLKEIAVHLSPGDLLMTGFDLKKDPQRILDAYFDKQGITRNFKHNLLLRINEELGANFNIDAFQYFPIYDPMEGSIRSYLVSTKEQQVSINAIDEVIHFDAWEAIYMERSQKYSLSDIENLAQKSGFEIADNFFDQQRLFTDSLWRLK</sequence>
<dbReference type="GO" id="GO:0032259">
    <property type="term" value="P:methylation"/>
    <property type="evidence" value="ECO:0007669"/>
    <property type="project" value="UniProtKB-KW"/>
</dbReference>
<dbReference type="Pfam" id="PF10017">
    <property type="entry name" value="Methyltransf_33"/>
    <property type="match status" value="1"/>
</dbReference>
<dbReference type="AlphaFoldDB" id="A0AA49JIE7"/>
<dbReference type="InterPro" id="IPR051128">
    <property type="entry name" value="EgtD_Methyltrsf_superfamily"/>
</dbReference>
<keyword evidence="2" id="KW-0808">Transferase</keyword>